<evidence type="ECO:0000313" key="5">
    <source>
        <dbReference type="Proteomes" id="UP000256845"/>
    </source>
</evidence>
<dbReference type="CDD" id="cd10231">
    <property type="entry name" value="ASKHA_NBD_HSP70_YegD-like"/>
    <property type="match status" value="1"/>
</dbReference>
<evidence type="ECO:0000256" key="1">
    <source>
        <dbReference type="ARBA" id="ARBA00007381"/>
    </source>
</evidence>
<dbReference type="GO" id="GO:0005524">
    <property type="term" value="F:ATP binding"/>
    <property type="evidence" value="ECO:0007669"/>
    <property type="project" value="UniProtKB-KW"/>
</dbReference>
<proteinExistence type="inferred from homology"/>
<sequence length="416" mass="45495">MFCGLDFGTSNSTLGTLAGNSLQLLSLEATGKDTLPSTLFYHEESQRIDFGRAALESYLEGDEGRLMRSIKSVLGTSLAAESTTVGDRRLPFKAVIATFLREMKRRAEAQIGQELTSVVQGRPVNFVDHDPDANREAQDMLEEILRSIGFREISFQLEPIAAAWQYEAEATSEDLALVVDMGGGTSDFSVIRIRPDRDGTEIGMEDVLANTGIRLGGIDFDQLLSLATIMPLLGYKAPLQGGRLRNPNWIYSHLSLWPKINLLYAAKVRRNIDWILENGDGDPRFDRLATVIDERLGHRIANDVEEAKIALSNRGETLVDLAYVDPGLEQALAIKNLTDASDQALERLKTAIDECLSQAGCGPADIGVVLMTGGSTEMPFVQQAIQAQLPDARFQNIDKFGAVGYGLALEAAKRFG</sequence>
<keyword evidence="5" id="KW-1185">Reference proteome</keyword>
<comment type="caution">
    <text evidence="4">The sequence shown here is derived from an EMBL/GenBank/DDBJ whole genome shotgun (WGS) entry which is preliminary data.</text>
</comment>
<gene>
    <name evidence="4" type="ORF">DFP90_102406</name>
</gene>
<dbReference type="GO" id="GO:0140662">
    <property type="term" value="F:ATP-dependent protein folding chaperone"/>
    <property type="evidence" value="ECO:0007669"/>
    <property type="project" value="InterPro"/>
</dbReference>
<evidence type="ECO:0000313" key="4">
    <source>
        <dbReference type="EMBL" id="RED52385.1"/>
    </source>
</evidence>
<dbReference type="PROSITE" id="PS00329">
    <property type="entry name" value="HSP70_2"/>
    <property type="match status" value="1"/>
</dbReference>
<dbReference type="InterPro" id="IPR043129">
    <property type="entry name" value="ATPase_NBD"/>
</dbReference>
<dbReference type="Proteomes" id="UP000256845">
    <property type="component" value="Unassembled WGS sequence"/>
</dbReference>
<dbReference type="Gene3D" id="3.90.640.10">
    <property type="entry name" value="Actin, Chain A, domain 4"/>
    <property type="match status" value="1"/>
</dbReference>
<dbReference type="AlphaFoldDB" id="A0A3D9HSJ1"/>
<organism evidence="4 5">
    <name type="scientific">Aestuariispira insulae</name>
    <dbReference type="NCBI Taxonomy" id="1461337"/>
    <lineage>
        <taxon>Bacteria</taxon>
        <taxon>Pseudomonadati</taxon>
        <taxon>Pseudomonadota</taxon>
        <taxon>Alphaproteobacteria</taxon>
        <taxon>Rhodospirillales</taxon>
        <taxon>Kiloniellaceae</taxon>
        <taxon>Aestuariispira</taxon>
    </lineage>
</organism>
<dbReference type="SUPFAM" id="SSF53067">
    <property type="entry name" value="Actin-like ATPase domain"/>
    <property type="match status" value="2"/>
</dbReference>
<dbReference type="EMBL" id="QRDW01000002">
    <property type="protein sequence ID" value="RED52385.1"/>
    <property type="molecule type" value="Genomic_DNA"/>
</dbReference>
<keyword evidence="3" id="KW-0067">ATP-binding</keyword>
<keyword evidence="2" id="KW-0547">Nucleotide-binding</keyword>
<reference evidence="4 5" key="1">
    <citation type="submission" date="2018-07" db="EMBL/GenBank/DDBJ databases">
        <title>Genomic Encyclopedia of Type Strains, Phase III (KMG-III): the genomes of soil and plant-associated and newly described type strains.</title>
        <authorList>
            <person name="Whitman W."/>
        </authorList>
    </citation>
    <scope>NUCLEOTIDE SEQUENCE [LARGE SCALE GENOMIC DNA]</scope>
    <source>
        <strain evidence="4 5">CECT 8488</strain>
    </source>
</reference>
<evidence type="ECO:0000256" key="2">
    <source>
        <dbReference type="ARBA" id="ARBA00022741"/>
    </source>
</evidence>
<dbReference type="RefSeq" id="WP_115935922.1">
    <property type="nucleotide sequence ID" value="NZ_QRDW01000002.1"/>
</dbReference>
<protein>
    <submittedName>
        <fullName evidence="4">Putative chaperone protein</fullName>
    </submittedName>
</protein>
<evidence type="ECO:0000256" key="3">
    <source>
        <dbReference type="ARBA" id="ARBA00022840"/>
    </source>
</evidence>
<dbReference type="InterPro" id="IPR013126">
    <property type="entry name" value="Hsp_70_fam"/>
</dbReference>
<dbReference type="PRINTS" id="PR00301">
    <property type="entry name" value="HEATSHOCK70"/>
</dbReference>
<accession>A0A3D9HSJ1</accession>
<dbReference type="PROSITE" id="PS01036">
    <property type="entry name" value="HSP70_3"/>
    <property type="match status" value="1"/>
</dbReference>
<dbReference type="InterPro" id="IPR042054">
    <property type="entry name" value="YegD-like"/>
</dbReference>
<name>A0A3D9HSJ1_9PROT</name>
<dbReference type="PANTHER" id="PTHR19375">
    <property type="entry name" value="HEAT SHOCK PROTEIN 70KDA"/>
    <property type="match status" value="1"/>
</dbReference>
<dbReference type="Pfam" id="PF00012">
    <property type="entry name" value="HSP70"/>
    <property type="match status" value="2"/>
</dbReference>
<dbReference type="OrthoDB" id="9807934at2"/>
<dbReference type="InterPro" id="IPR018181">
    <property type="entry name" value="Heat_shock_70_CS"/>
</dbReference>
<dbReference type="Gene3D" id="3.30.420.40">
    <property type="match status" value="3"/>
</dbReference>
<comment type="similarity">
    <text evidence="1">Belongs to the heat shock protein 70 family.</text>
</comment>